<accession>A0ABD5VK70</accession>
<dbReference type="Pfam" id="PF00582">
    <property type="entry name" value="Usp"/>
    <property type="match status" value="1"/>
</dbReference>
<gene>
    <name evidence="2" type="ORF">ACFQGB_10515</name>
</gene>
<evidence type="ECO:0000313" key="2">
    <source>
        <dbReference type="EMBL" id="MFC6953296.1"/>
    </source>
</evidence>
<name>A0ABD5VK70_9EURY</name>
<dbReference type="InterPro" id="IPR014729">
    <property type="entry name" value="Rossmann-like_a/b/a_fold"/>
</dbReference>
<comment type="caution">
    <text evidence="2">The sequence shown here is derived from an EMBL/GenBank/DDBJ whole genome shotgun (WGS) entry which is preliminary data.</text>
</comment>
<feature type="domain" description="UspA" evidence="1">
    <location>
        <begin position="2"/>
        <end position="131"/>
    </location>
</feature>
<dbReference type="RefSeq" id="WP_336350257.1">
    <property type="nucleotide sequence ID" value="NZ_JAZAQL010000002.1"/>
</dbReference>
<dbReference type="Proteomes" id="UP001596395">
    <property type="component" value="Unassembled WGS sequence"/>
</dbReference>
<evidence type="ECO:0000313" key="3">
    <source>
        <dbReference type="Proteomes" id="UP001596395"/>
    </source>
</evidence>
<dbReference type="Gene3D" id="3.40.50.620">
    <property type="entry name" value="HUPs"/>
    <property type="match status" value="1"/>
</dbReference>
<proteinExistence type="predicted"/>
<evidence type="ECO:0000259" key="1">
    <source>
        <dbReference type="Pfam" id="PF00582"/>
    </source>
</evidence>
<keyword evidence="3" id="KW-1185">Reference proteome</keyword>
<dbReference type="EMBL" id="JBHSXN010000002">
    <property type="protein sequence ID" value="MFC6953296.1"/>
    <property type="molecule type" value="Genomic_DNA"/>
</dbReference>
<organism evidence="2 3">
    <name type="scientific">Halorubellus litoreus</name>
    <dbReference type="NCBI Taxonomy" id="755308"/>
    <lineage>
        <taxon>Archaea</taxon>
        <taxon>Methanobacteriati</taxon>
        <taxon>Methanobacteriota</taxon>
        <taxon>Stenosarchaea group</taxon>
        <taxon>Halobacteria</taxon>
        <taxon>Halobacteriales</taxon>
        <taxon>Halorubellaceae</taxon>
        <taxon>Halorubellus</taxon>
    </lineage>
</organism>
<dbReference type="AlphaFoldDB" id="A0ABD5VK70"/>
<sequence length="135" mass="15009">MTRVLVPVRYPLSSHSKRTLAAAVDIAHERDAALTVLHVNLYQDGGRVTRSDLKAAAERAVDVDVHTRYVVRKGFLVEETILDEAAAEAADVVVIGTKQAGRWRRMLRRLFDDPDVDAYLREHLDCEVVTVSATG</sequence>
<reference evidence="2 3" key="1">
    <citation type="journal article" date="2019" name="Int. J. Syst. Evol. Microbiol.">
        <title>The Global Catalogue of Microorganisms (GCM) 10K type strain sequencing project: providing services to taxonomists for standard genome sequencing and annotation.</title>
        <authorList>
            <consortium name="The Broad Institute Genomics Platform"/>
            <consortium name="The Broad Institute Genome Sequencing Center for Infectious Disease"/>
            <person name="Wu L."/>
            <person name="Ma J."/>
        </authorList>
    </citation>
    <scope>NUCLEOTIDE SEQUENCE [LARGE SCALE GENOMIC DNA]</scope>
    <source>
        <strain evidence="2 3">GX26</strain>
    </source>
</reference>
<protein>
    <submittedName>
        <fullName evidence="2">Universal stress protein</fullName>
    </submittedName>
</protein>
<dbReference type="InterPro" id="IPR006016">
    <property type="entry name" value="UspA"/>
</dbReference>
<dbReference type="SUPFAM" id="SSF52402">
    <property type="entry name" value="Adenine nucleotide alpha hydrolases-like"/>
    <property type="match status" value="1"/>
</dbReference>